<dbReference type="InterPro" id="IPR043129">
    <property type="entry name" value="ATPase_NBD"/>
</dbReference>
<dbReference type="NCBIfam" id="TIGR03725">
    <property type="entry name" value="T6A_YeaZ"/>
    <property type="match status" value="1"/>
</dbReference>
<dbReference type="SUPFAM" id="SSF53067">
    <property type="entry name" value="Actin-like ATPase domain"/>
    <property type="match status" value="1"/>
</dbReference>
<dbReference type="AlphaFoldDB" id="A0AAU7CID9"/>
<dbReference type="InterPro" id="IPR022496">
    <property type="entry name" value="T6A_TsaB"/>
</dbReference>
<gene>
    <name evidence="2" type="primary">tsaB</name>
    <name evidence="2" type="ORF">V5E97_01760</name>
</gene>
<keyword evidence="2" id="KW-0012">Acyltransferase</keyword>
<protein>
    <submittedName>
        <fullName evidence="2">tRNA (Adenosine(37)-N6)-threonylcarbamoyltransferase complex dimerization subunit type 1 TsaB</fullName>
        <ecNumber evidence="2">2.3.1.234</ecNumber>
    </submittedName>
</protein>
<dbReference type="Gene3D" id="3.30.420.40">
    <property type="match status" value="2"/>
</dbReference>
<dbReference type="PANTHER" id="PTHR11735:SF11">
    <property type="entry name" value="TRNA THREONYLCARBAMOYLADENOSINE BIOSYNTHESIS PROTEIN TSAB"/>
    <property type="match status" value="1"/>
</dbReference>
<keyword evidence="2" id="KW-0808">Transferase</keyword>
<evidence type="ECO:0000259" key="1">
    <source>
        <dbReference type="Pfam" id="PF00814"/>
    </source>
</evidence>
<dbReference type="GO" id="GO:0061711">
    <property type="term" value="F:tRNA N(6)-L-threonylcarbamoyladenine synthase activity"/>
    <property type="evidence" value="ECO:0007669"/>
    <property type="project" value="UniProtKB-EC"/>
</dbReference>
<organism evidence="2">
    <name type="scientific">Singulisphaera sp. Ch08</name>
    <dbReference type="NCBI Taxonomy" id="3120278"/>
    <lineage>
        <taxon>Bacteria</taxon>
        <taxon>Pseudomonadati</taxon>
        <taxon>Planctomycetota</taxon>
        <taxon>Planctomycetia</taxon>
        <taxon>Isosphaerales</taxon>
        <taxon>Isosphaeraceae</taxon>
        <taxon>Singulisphaera</taxon>
    </lineage>
</organism>
<accession>A0AAU7CID9</accession>
<name>A0AAU7CID9_9BACT</name>
<feature type="domain" description="Gcp-like" evidence="1">
    <location>
        <begin position="28"/>
        <end position="124"/>
    </location>
</feature>
<sequence>MNLLALDTSTHHAAVAVATTDGLIHTAVPDPAQRHGRNLIPVVRELLRAANLTVAELDGIAVGLGPGSYTGLRIGLTAAKTLAYTTGKPLAGLDSLEVLARNAPEEERFLSVIADAQRGDFYVANFARPEPGAPLVRTSPTRIESQADWSAGLTVPTLVLGPGLERLTVPLPEHARTAPAEMSWPDGGRLMLLARDVWATGRRDAPLFLEPQYLRRSAAEEQWERKQPV</sequence>
<dbReference type="GO" id="GO:0002949">
    <property type="term" value="P:tRNA threonylcarbamoyladenosine modification"/>
    <property type="evidence" value="ECO:0007669"/>
    <property type="project" value="InterPro"/>
</dbReference>
<reference evidence="2" key="1">
    <citation type="submission" date="2024-05" db="EMBL/GenBank/DDBJ databases">
        <title>Planctomycetes of the genus Singulisphaera possess chitinolytic capabilities.</title>
        <authorList>
            <person name="Ivanova A."/>
        </authorList>
    </citation>
    <scope>NUCLEOTIDE SEQUENCE</scope>
    <source>
        <strain evidence="2">Ch08T</strain>
    </source>
</reference>
<dbReference type="CDD" id="cd24032">
    <property type="entry name" value="ASKHA_NBD_TsaB"/>
    <property type="match status" value="1"/>
</dbReference>
<dbReference type="EMBL" id="CP155447">
    <property type="protein sequence ID" value="XBH04768.1"/>
    <property type="molecule type" value="Genomic_DNA"/>
</dbReference>
<evidence type="ECO:0000313" key="2">
    <source>
        <dbReference type="EMBL" id="XBH04768.1"/>
    </source>
</evidence>
<dbReference type="EC" id="2.3.1.234" evidence="2"/>
<dbReference type="GO" id="GO:0005829">
    <property type="term" value="C:cytosol"/>
    <property type="evidence" value="ECO:0007669"/>
    <property type="project" value="TreeGrafter"/>
</dbReference>
<dbReference type="InterPro" id="IPR000905">
    <property type="entry name" value="Gcp-like_dom"/>
</dbReference>
<dbReference type="PANTHER" id="PTHR11735">
    <property type="entry name" value="TRNA N6-ADENOSINE THREONYLCARBAMOYLTRANSFERASE"/>
    <property type="match status" value="1"/>
</dbReference>
<dbReference type="RefSeq" id="WP_406697562.1">
    <property type="nucleotide sequence ID" value="NZ_CP155447.1"/>
</dbReference>
<proteinExistence type="predicted"/>
<dbReference type="Pfam" id="PF00814">
    <property type="entry name" value="TsaD"/>
    <property type="match status" value="1"/>
</dbReference>